<keyword evidence="1" id="KW-0805">Transcription regulation</keyword>
<dbReference type="RefSeq" id="WP_048035846.1">
    <property type="nucleotide sequence ID" value="NZ_CP030117.1"/>
</dbReference>
<dbReference type="Pfam" id="PF02311">
    <property type="entry name" value="AraC_binding"/>
    <property type="match status" value="1"/>
</dbReference>
<evidence type="ECO:0000313" key="5">
    <source>
        <dbReference type="EMBL" id="AWX59247.1"/>
    </source>
</evidence>
<accession>A0A2Z4MRQ9</accession>
<dbReference type="InterPro" id="IPR037923">
    <property type="entry name" value="HTH-like"/>
</dbReference>
<protein>
    <submittedName>
        <fullName evidence="5">AraC family transcriptional regulator</fullName>
    </submittedName>
</protein>
<dbReference type="EMBL" id="CP030117">
    <property type="protein sequence ID" value="AWX59247.1"/>
    <property type="molecule type" value="Genomic_DNA"/>
</dbReference>
<keyword evidence="3" id="KW-0804">Transcription</keyword>
<dbReference type="Gene3D" id="2.60.120.10">
    <property type="entry name" value="Jelly Rolls"/>
    <property type="match status" value="1"/>
</dbReference>
<dbReference type="Pfam" id="PF12833">
    <property type="entry name" value="HTH_18"/>
    <property type="match status" value="1"/>
</dbReference>
<dbReference type="SUPFAM" id="SSF51215">
    <property type="entry name" value="Regulatory protein AraC"/>
    <property type="match status" value="1"/>
</dbReference>
<reference evidence="5 6" key="1">
    <citation type="journal article" date="2015" name="Genome Announc.">
        <title>Draft Genome Sequence of Brevibacillus brevis DZQ7, a Plant Growth-Promoting Rhizobacterium with Broad-Spectrum Antimicrobial Activity.</title>
        <authorList>
            <person name="Hou Q."/>
            <person name="Wang C."/>
            <person name="Hou X."/>
            <person name="Xia Z."/>
            <person name="Ye J."/>
            <person name="Liu K."/>
            <person name="Liu H."/>
            <person name="Wang J."/>
            <person name="Guo H."/>
            <person name="Yu X."/>
            <person name="Yang Y."/>
            <person name="Du B."/>
            <person name="Ding Y."/>
        </authorList>
    </citation>
    <scope>NUCLEOTIDE SEQUENCE [LARGE SCALE GENOMIC DNA]</scope>
    <source>
        <strain evidence="5 6">DZQ7</strain>
    </source>
</reference>
<dbReference type="GO" id="GO:0003700">
    <property type="term" value="F:DNA-binding transcription factor activity"/>
    <property type="evidence" value="ECO:0007669"/>
    <property type="project" value="InterPro"/>
</dbReference>
<evidence type="ECO:0000256" key="2">
    <source>
        <dbReference type="ARBA" id="ARBA00023125"/>
    </source>
</evidence>
<dbReference type="SMART" id="SM00342">
    <property type="entry name" value="HTH_ARAC"/>
    <property type="match status" value="1"/>
</dbReference>
<gene>
    <name evidence="5" type="ORF">AB432_015955</name>
</gene>
<proteinExistence type="predicted"/>
<evidence type="ECO:0000256" key="3">
    <source>
        <dbReference type="ARBA" id="ARBA00023163"/>
    </source>
</evidence>
<keyword evidence="2" id="KW-0238">DNA-binding</keyword>
<dbReference type="Gene3D" id="1.10.10.60">
    <property type="entry name" value="Homeodomain-like"/>
    <property type="match status" value="2"/>
</dbReference>
<dbReference type="GO" id="GO:0043565">
    <property type="term" value="F:sequence-specific DNA binding"/>
    <property type="evidence" value="ECO:0007669"/>
    <property type="project" value="InterPro"/>
</dbReference>
<organism evidence="5 6">
    <name type="scientific">Brevibacillus brevis</name>
    <name type="common">Bacillus brevis</name>
    <dbReference type="NCBI Taxonomy" id="1393"/>
    <lineage>
        <taxon>Bacteria</taxon>
        <taxon>Bacillati</taxon>
        <taxon>Bacillota</taxon>
        <taxon>Bacilli</taxon>
        <taxon>Bacillales</taxon>
        <taxon>Paenibacillaceae</taxon>
        <taxon>Brevibacillus</taxon>
    </lineage>
</organism>
<dbReference type="InterPro" id="IPR009057">
    <property type="entry name" value="Homeodomain-like_sf"/>
</dbReference>
<evidence type="ECO:0000259" key="4">
    <source>
        <dbReference type="PROSITE" id="PS01124"/>
    </source>
</evidence>
<dbReference type="PANTHER" id="PTHR46796:SF2">
    <property type="entry name" value="TRANSCRIPTIONAL REGULATORY PROTEIN"/>
    <property type="match status" value="1"/>
</dbReference>
<dbReference type="InterPro" id="IPR018060">
    <property type="entry name" value="HTH_AraC"/>
</dbReference>
<dbReference type="InterPro" id="IPR003313">
    <property type="entry name" value="AraC-bd"/>
</dbReference>
<dbReference type="PROSITE" id="PS01124">
    <property type="entry name" value="HTH_ARAC_FAMILY_2"/>
    <property type="match status" value="1"/>
</dbReference>
<dbReference type="CDD" id="cd07001">
    <property type="entry name" value="cupin_YbfI-like_N"/>
    <property type="match status" value="1"/>
</dbReference>
<dbReference type="InterPro" id="IPR020449">
    <property type="entry name" value="Tscrpt_reg_AraC-type_HTH"/>
</dbReference>
<sequence length="286" mass="33378">MAKEVRTVCFDKKLKMEAYCFKGVMQKFPNHFHDYYVLGFIEKGKRFLLCKNQEYIINAGDVIIFNPRDAHTCEQVDGKTLDYRSLNIPESIMRQAVREITGREYLPRFTQTVLYRSELATSLRELHLMISEGDIDFKKEELFLFLIEQLIQEYSDDVPEQCIQEPASEMRMICDYLESNYANTITLDQLSDLTKVSKYHLLRSFTKQKGISPYSYLETIRIGNAKKLLEQGIPPMEVAFQTGFSDQSHFSHFFKKLIGLTPKQYMKIFEPITESHLPDGRKSNNG</sequence>
<dbReference type="SUPFAM" id="SSF46689">
    <property type="entry name" value="Homeodomain-like"/>
    <property type="match status" value="2"/>
</dbReference>
<dbReference type="Proteomes" id="UP000036061">
    <property type="component" value="Chromosome"/>
</dbReference>
<feature type="domain" description="HTH araC/xylS-type" evidence="4">
    <location>
        <begin position="171"/>
        <end position="268"/>
    </location>
</feature>
<evidence type="ECO:0000256" key="1">
    <source>
        <dbReference type="ARBA" id="ARBA00023015"/>
    </source>
</evidence>
<dbReference type="AlphaFoldDB" id="A0A2Z4MRQ9"/>
<dbReference type="PANTHER" id="PTHR46796">
    <property type="entry name" value="HTH-TYPE TRANSCRIPTIONAL ACTIVATOR RHAS-RELATED"/>
    <property type="match status" value="1"/>
</dbReference>
<evidence type="ECO:0000313" key="6">
    <source>
        <dbReference type="Proteomes" id="UP000036061"/>
    </source>
</evidence>
<name>A0A2Z4MRQ9_BREBE</name>
<dbReference type="PRINTS" id="PR00032">
    <property type="entry name" value="HTHARAC"/>
</dbReference>
<dbReference type="InterPro" id="IPR014710">
    <property type="entry name" value="RmlC-like_jellyroll"/>
</dbReference>
<dbReference type="InterPro" id="IPR050204">
    <property type="entry name" value="AraC_XylS_family_regulators"/>
</dbReference>